<dbReference type="Proteomes" id="UP000887579">
    <property type="component" value="Unplaced"/>
</dbReference>
<evidence type="ECO:0000313" key="2">
    <source>
        <dbReference type="WBParaSite" id="ES5_v2.g7191.t1"/>
    </source>
</evidence>
<proteinExistence type="predicted"/>
<accession>A0AC34GRN0</accession>
<organism evidence="1 2">
    <name type="scientific">Panagrolaimus sp. ES5</name>
    <dbReference type="NCBI Taxonomy" id="591445"/>
    <lineage>
        <taxon>Eukaryota</taxon>
        <taxon>Metazoa</taxon>
        <taxon>Ecdysozoa</taxon>
        <taxon>Nematoda</taxon>
        <taxon>Chromadorea</taxon>
        <taxon>Rhabditida</taxon>
        <taxon>Tylenchina</taxon>
        <taxon>Panagrolaimomorpha</taxon>
        <taxon>Panagrolaimoidea</taxon>
        <taxon>Panagrolaimidae</taxon>
        <taxon>Panagrolaimus</taxon>
    </lineage>
</organism>
<sequence>MYPSEEFQIIPFQECSSNFWPSGVFDFVQKSNSEASESVLRKISSIIHELNFLNSDNNVIQSNWHTKKIETLKFPSILFRTESIIPSENGKFDYSINNRPLIYGTKTSLIILYTNETHLQLFKPLINSIAFSLSYQSLINVRYQSIKNTVQIHAEIIKCNSSDEMFLIIDGGNIVGLEETIIFAKTKKPDAAVFVLTLKKLKKLLNEKEMTKFQRILNIKMGGLNHTPNYDKFLAINTVDVKPNEILFLSHLFLPPQSSNIIGTTGFAFNYMPLKCQPIGQISFQFTNRTQFYSLHKFCESIISKIELQGVNFPKIVFIGTIDNDDRKEICEFNAKMDLNIIQKHFNQKQILIYLSFTKEHTFRAFKYDGNLQIGACIDDPIDENSFYLVTQQFSNSSSQPLLKVRILLNQPKLSKASIKYYIFTQCFCNQITLESDPYPATIMFSKKLAHKGVKVIEALKKHSPTSFSGIAEDDARYCNKAIAFQNIKYQCMDIDGDDEDENVENEKKIVKSRKT</sequence>
<evidence type="ECO:0000313" key="1">
    <source>
        <dbReference type="Proteomes" id="UP000887579"/>
    </source>
</evidence>
<reference evidence="2" key="1">
    <citation type="submission" date="2022-11" db="UniProtKB">
        <authorList>
            <consortium name="WormBaseParasite"/>
        </authorList>
    </citation>
    <scope>IDENTIFICATION</scope>
</reference>
<dbReference type="WBParaSite" id="ES5_v2.g7191.t1">
    <property type="protein sequence ID" value="ES5_v2.g7191.t1"/>
    <property type="gene ID" value="ES5_v2.g7191"/>
</dbReference>
<name>A0AC34GRN0_9BILA</name>
<protein>
    <submittedName>
        <fullName evidence="2">Piwi domain-containing protein</fullName>
    </submittedName>
</protein>